<dbReference type="Proteomes" id="UP000243459">
    <property type="component" value="Chromosome 7"/>
</dbReference>
<keyword evidence="3" id="KW-0645">Protease</keyword>
<protein>
    <recommendedName>
        <fullName evidence="2">glutathione transferase</fullName>
        <ecNumber evidence="2">2.5.1.18</ecNumber>
    </recommendedName>
</protein>
<dbReference type="GO" id="GO:0006749">
    <property type="term" value="P:glutathione metabolic process"/>
    <property type="evidence" value="ECO:0007669"/>
    <property type="project" value="InterPro"/>
</dbReference>
<feature type="domain" description="GST C-terminal" evidence="8">
    <location>
        <begin position="410"/>
        <end position="537"/>
    </location>
</feature>
<accession>A0A5P1EKP4</accession>
<dbReference type="SUPFAM" id="SSF50494">
    <property type="entry name" value="Trypsin-like serine proteases"/>
    <property type="match status" value="1"/>
</dbReference>
<dbReference type="CDD" id="cd03185">
    <property type="entry name" value="GST_C_Tau"/>
    <property type="match status" value="1"/>
</dbReference>
<dbReference type="Pfam" id="PF00043">
    <property type="entry name" value="GST_C"/>
    <property type="match status" value="1"/>
</dbReference>
<evidence type="ECO:0000259" key="8">
    <source>
        <dbReference type="PROSITE" id="PS50405"/>
    </source>
</evidence>
<evidence type="ECO:0000256" key="3">
    <source>
        <dbReference type="ARBA" id="ARBA00022670"/>
    </source>
</evidence>
<dbReference type="EC" id="2.5.1.18" evidence="2"/>
<dbReference type="InterPro" id="IPR004046">
    <property type="entry name" value="GST_C"/>
</dbReference>
<dbReference type="AlphaFoldDB" id="A0A5P1EKP4"/>
<dbReference type="InterPro" id="IPR009003">
    <property type="entry name" value="Peptidase_S1_PA"/>
</dbReference>
<dbReference type="Gene3D" id="3.40.30.10">
    <property type="entry name" value="Glutaredoxin"/>
    <property type="match status" value="1"/>
</dbReference>
<dbReference type="Gramene" id="ONK65161">
    <property type="protein sequence ID" value="ONK65161"/>
    <property type="gene ID" value="A4U43_C07F34320"/>
</dbReference>
<organism evidence="9 10">
    <name type="scientific">Asparagus officinalis</name>
    <name type="common">Garden asparagus</name>
    <dbReference type="NCBI Taxonomy" id="4686"/>
    <lineage>
        <taxon>Eukaryota</taxon>
        <taxon>Viridiplantae</taxon>
        <taxon>Streptophyta</taxon>
        <taxon>Embryophyta</taxon>
        <taxon>Tracheophyta</taxon>
        <taxon>Spermatophyta</taxon>
        <taxon>Magnoliopsida</taxon>
        <taxon>Liliopsida</taxon>
        <taxon>Asparagales</taxon>
        <taxon>Asparagaceae</taxon>
        <taxon>Asparagoideae</taxon>
        <taxon>Asparagus</taxon>
    </lineage>
</organism>
<keyword evidence="10" id="KW-1185">Reference proteome</keyword>
<dbReference type="InterPro" id="IPR045073">
    <property type="entry name" value="Omega/Tau-like"/>
</dbReference>
<dbReference type="InterPro" id="IPR040079">
    <property type="entry name" value="Glutathione_S-Trfase"/>
</dbReference>
<dbReference type="InterPro" id="IPR051201">
    <property type="entry name" value="Chloro_Bact_Ser_Proteases"/>
</dbReference>
<evidence type="ECO:0000313" key="10">
    <source>
        <dbReference type="Proteomes" id="UP000243459"/>
    </source>
</evidence>
<dbReference type="InterPro" id="IPR043504">
    <property type="entry name" value="Peptidase_S1_PA_chymotrypsin"/>
</dbReference>
<evidence type="ECO:0000256" key="4">
    <source>
        <dbReference type="ARBA" id="ARBA00022679"/>
    </source>
</evidence>
<dbReference type="PANTHER" id="PTHR43343:SF6">
    <property type="entry name" value="PROTEASE DO-LIKE 5, CHLOROPLASTIC ISOFORM X1"/>
    <property type="match status" value="1"/>
</dbReference>
<dbReference type="Gene3D" id="1.20.1050.10">
    <property type="match status" value="1"/>
</dbReference>
<dbReference type="SFLD" id="SFLDG01152">
    <property type="entry name" value="Main.3:_Omega-_and_Tau-like"/>
    <property type="match status" value="1"/>
</dbReference>
<dbReference type="InterPro" id="IPR010987">
    <property type="entry name" value="Glutathione-S-Trfase_C-like"/>
</dbReference>
<dbReference type="Pfam" id="PF13365">
    <property type="entry name" value="Trypsin_2"/>
    <property type="match status" value="1"/>
</dbReference>
<dbReference type="InterPro" id="IPR045074">
    <property type="entry name" value="GST_C_Tau"/>
</dbReference>
<dbReference type="PROSITE" id="PS50405">
    <property type="entry name" value="GST_CTER"/>
    <property type="match status" value="1"/>
</dbReference>
<name>A0A5P1EKP4_ASPOF</name>
<evidence type="ECO:0000313" key="9">
    <source>
        <dbReference type="EMBL" id="ONK65161.1"/>
    </source>
</evidence>
<dbReference type="GO" id="GO:0006508">
    <property type="term" value="P:proteolysis"/>
    <property type="evidence" value="ECO:0007669"/>
    <property type="project" value="UniProtKB-KW"/>
</dbReference>
<dbReference type="InterPro" id="IPR036249">
    <property type="entry name" value="Thioredoxin-like_sf"/>
</dbReference>
<keyword evidence="4" id="KW-0808">Transferase</keyword>
<dbReference type="Pfam" id="PF02798">
    <property type="entry name" value="GST_N"/>
    <property type="match status" value="1"/>
</dbReference>
<dbReference type="SUPFAM" id="SSF52833">
    <property type="entry name" value="Thioredoxin-like"/>
    <property type="match status" value="1"/>
</dbReference>
<proteinExistence type="inferred from homology"/>
<dbReference type="SUPFAM" id="SSF47616">
    <property type="entry name" value="GST C-terminal domain-like"/>
    <property type="match status" value="1"/>
</dbReference>
<feature type="domain" description="GST N-terminal" evidence="7">
    <location>
        <begin position="325"/>
        <end position="404"/>
    </location>
</feature>
<dbReference type="CDD" id="cd03058">
    <property type="entry name" value="GST_N_Tau"/>
    <property type="match status" value="1"/>
</dbReference>
<dbReference type="PRINTS" id="PR00834">
    <property type="entry name" value="PROTEASES2C"/>
</dbReference>
<evidence type="ECO:0000259" key="7">
    <source>
        <dbReference type="PROSITE" id="PS50404"/>
    </source>
</evidence>
<dbReference type="SFLD" id="SFLDG00358">
    <property type="entry name" value="Main_(cytGST)"/>
    <property type="match status" value="1"/>
</dbReference>
<sequence>MLVLSLLPPLSPCPQITPLASIPSSSIISTNQSSNHKLSRRKTLSLLTSPLIISLPIETARAEDKDETQQEEERVIQIFQDASPSVVFIKVLALQPKSGQNKKDVPVIEEEDAKVEGTGSGFVWDKAGHIVTNYHVIDKLATDQSGLRRCKVFFEDVNGSTFAREGKLIGYDASYDLAVLKVDVEGDKLRPPLIGSSRDLRVGQSCFAIGNPLGYEHTLTTGVVSGLGREIPSPNGRPIRGAIQTDAAINAGNSGGPLIDSYGHVIGVNTATFTRKGTGISSGVNFAIPIDVVFRTVPFLIVYGPKLSSTIPYSSKLSLSFPMAHEIVLLSWWASVFGLRVKIALAEKRIGHEYREEELFDKSPLLVKSNPVYKKVPVLIHSGMPICESLAIIEYVDEVWTHSPLLLPEDPYQRAKARFWADFTNKIYPVGRKARNVEGEDLRAATKELVAMLKLLEGELGEKLSFNGETFGYVDIALIPFSCWFYTYETLGEFSIEEECPKLMDWVKRCMERDSVSKALPDPHRVYELNRELKKRLG</sequence>
<dbReference type="PANTHER" id="PTHR43343">
    <property type="entry name" value="PEPTIDASE S12"/>
    <property type="match status" value="1"/>
</dbReference>
<keyword evidence="5" id="KW-0378">Hydrolase</keyword>
<evidence type="ECO:0000256" key="2">
    <source>
        <dbReference type="ARBA" id="ARBA00012452"/>
    </source>
</evidence>
<dbReference type="InterPro" id="IPR004045">
    <property type="entry name" value="Glutathione_S-Trfase_N"/>
</dbReference>
<dbReference type="InterPro" id="IPR036282">
    <property type="entry name" value="Glutathione-S-Trfase_C_sf"/>
</dbReference>
<dbReference type="Gene3D" id="2.40.10.10">
    <property type="entry name" value="Trypsin-like serine proteases"/>
    <property type="match status" value="2"/>
</dbReference>
<dbReference type="SFLD" id="SFLDS00019">
    <property type="entry name" value="Glutathione_Transferase_(cytos"/>
    <property type="match status" value="1"/>
</dbReference>
<dbReference type="EMBL" id="CM007387">
    <property type="protein sequence ID" value="ONK65161.1"/>
    <property type="molecule type" value="Genomic_DNA"/>
</dbReference>
<evidence type="ECO:0000256" key="6">
    <source>
        <dbReference type="ARBA" id="ARBA00047960"/>
    </source>
</evidence>
<dbReference type="GO" id="GO:0004364">
    <property type="term" value="F:glutathione transferase activity"/>
    <property type="evidence" value="ECO:0007669"/>
    <property type="project" value="UniProtKB-EC"/>
</dbReference>
<comment type="catalytic activity">
    <reaction evidence="6">
        <text>RX + glutathione = an S-substituted glutathione + a halide anion + H(+)</text>
        <dbReference type="Rhea" id="RHEA:16437"/>
        <dbReference type="ChEBI" id="CHEBI:15378"/>
        <dbReference type="ChEBI" id="CHEBI:16042"/>
        <dbReference type="ChEBI" id="CHEBI:17792"/>
        <dbReference type="ChEBI" id="CHEBI:57925"/>
        <dbReference type="ChEBI" id="CHEBI:90779"/>
        <dbReference type="EC" id="2.5.1.18"/>
    </reaction>
</comment>
<gene>
    <name evidence="9" type="ORF">A4U43_C07F34320</name>
</gene>
<dbReference type="InterPro" id="IPR001940">
    <property type="entry name" value="Peptidase_S1C"/>
</dbReference>
<dbReference type="PROSITE" id="PS50404">
    <property type="entry name" value="GST_NTER"/>
    <property type="match status" value="1"/>
</dbReference>
<evidence type="ECO:0000256" key="5">
    <source>
        <dbReference type="ARBA" id="ARBA00022801"/>
    </source>
</evidence>
<evidence type="ECO:0000256" key="1">
    <source>
        <dbReference type="ARBA" id="ARBA00010541"/>
    </source>
</evidence>
<dbReference type="GO" id="GO:0004252">
    <property type="term" value="F:serine-type endopeptidase activity"/>
    <property type="evidence" value="ECO:0007669"/>
    <property type="project" value="InterPro"/>
</dbReference>
<reference evidence="10" key="1">
    <citation type="journal article" date="2017" name="Nat. Commun.">
        <title>The asparagus genome sheds light on the origin and evolution of a young Y chromosome.</title>
        <authorList>
            <person name="Harkess A."/>
            <person name="Zhou J."/>
            <person name="Xu C."/>
            <person name="Bowers J.E."/>
            <person name="Van der Hulst R."/>
            <person name="Ayyampalayam S."/>
            <person name="Mercati F."/>
            <person name="Riccardi P."/>
            <person name="McKain M.R."/>
            <person name="Kakrana A."/>
            <person name="Tang H."/>
            <person name="Ray J."/>
            <person name="Groenendijk J."/>
            <person name="Arikit S."/>
            <person name="Mathioni S.M."/>
            <person name="Nakano M."/>
            <person name="Shan H."/>
            <person name="Telgmann-Rauber A."/>
            <person name="Kanno A."/>
            <person name="Yue Z."/>
            <person name="Chen H."/>
            <person name="Li W."/>
            <person name="Chen Y."/>
            <person name="Xu X."/>
            <person name="Zhang Y."/>
            <person name="Luo S."/>
            <person name="Chen H."/>
            <person name="Gao J."/>
            <person name="Mao Z."/>
            <person name="Pires J.C."/>
            <person name="Luo M."/>
            <person name="Kudrna D."/>
            <person name="Wing R.A."/>
            <person name="Meyers B.C."/>
            <person name="Yi K."/>
            <person name="Kong H."/>
            <person name="Lavrijsen P."/>
            <person name="Sunseri F."/>
            <person name="Falavigna A."/>
            <person name="Ye Y."/>
            <person name="Leebens-Mack J.H."/>
            <person name="Chen G."/>
        </authorList>
    </citation>
    <scope>NUCLEOTIDE SEQUENCE [LARGE SCALE GENOMIC DNA]</scope>
    <source>
        <strain evidence="10">cv. DH0086</strain>
    </source>
</reference>
<comment type="similarity">
    <text evidence="1">Belongs to the peptidase S1C family.</text>
</comment>